<dbReference type="PANTHER" id="PTHR21477:SF12">
    <property type="entry name" value="PROTEIN PHLOEM PROTEIN 2-LIKE A10"/>
    <property type="match status" value="1"/>
</dbReference>
<name>A0A9R1W7T7_LACSA</name>
<evidence type="ECO:0000313" key="1">
    <source>
        <dbReference type="EMBL" id="KAJ0217665.1"/>
    </source>
</evidence>
<dbReference type="InterPro" id="IPR019141">
    <property type="entry name" value="DUF2045"/>
</dbReference>
<reference evidence="1 2" key="1">
    <citation type="journal article" date="2017" name="Nat. Commun.">
        <title>Genome assembly with in vitro proximity ligation data and whole-genome triplication in lettuce.</title>
        <authorList>
            <person name="Reyes-Chin-Wo S."/>
            <person name="Wang Z."/>
            <person name="Yang X."/>
            <person name="Kozik A."/>
            <person name="Arikit S."/>
            <person name="Song C."/>
            <person name="Xia L."/>
            <person name="Froenicke L."/>
            <person name="Lavelle D.O."/>
            <person name="Truco M.J."/>
            <person name="Xia R."/>
            <person name="Zhu S."/>
            <person name="Xu C."/>
            <person name="Xu H."/>
            <person name="Xu X."/>
            <person name="Cox K."/>
            <person name="Korf I."/>
            <person name="Meyers B.C."/>
            <person name="Michelmore R.W."/>
        </authorList>
    </citation>
    <scope>NUCLEOTIDE SEQUENCE [LARGE SCALE GENOMIC DNA]</scope>
    <source>
        <strain evidence="2">cv. Salinas</strain>
        <tissue evidence="1">Seedlings</tissue>
    </source>
</reference>
<comment type="caution">
    <text evidence="1">The sequence shown here is derived from an EMBL/GenBank/DDBJ whole genome shotgun (WGS) entry which is preliminary data.</text>
</comment>
<dbReference type="AlphaFoldDB" id="A0A9R1W7T7"/>
<proteinExistence type="predicted"/>
<gene>
    <name evidence="1" type="ORF">LSAT_V11C300134130</name>
</gene>
<accession>A0A9R1W7T7</accession>
<keyword evidence="2" id="KW-1185">Reference proteome</keyword>
<evidence type="ECO:0000313" key="2">
    <source>
        <dbReference type="Proteomes" id="UP000235145"/>
    </source>
</evidence>
<dbReference type="PANTHER" id="PTHR21477">
    <property type="entry name" value="ZGC:172139"/>
    <property type="match status" value="1"/>
</dbReference>
<dbReference type="EMBL" id="NBSK02000003">
    <property type="protein sequence ID" value="KAJ0217665.1"/>
    <property type="molecule type" value="Genomic_DNA"/>
</dbReference>
<sequence length="453" mass="50290">MLIRSFINTDFSEWIRSRRLIRRSAADSTTQRFCNSIPALCVQDPSFFQILGVVCYMDLDLFKKSLDSDIVKKSLDYTRKRKKWILLIGALGLSSYGAFRVYNSPSVVKKRERFAKVLGSLASIAELLGDSAETIGVVSKDLKEFIQSDSDEIPNSLKQLSKITRSDEVSESIITVTRALTVGILRGYKVGERKSDPGNSFSDRALDKLFSPSGSGFASIVVGSFAKNMVMAIYTGNGNESNTSGISETSTSIQKFVDVIAEEKCKKLIGDCIQQFVSTLVTVYLDKTMDVNPYEQILSGFTNPKHEEKARDLLTSFTNGAIETLVRTSHQVITNPDAKGKELVLNGIKPRKSQINSGFVHKISSTLAVPSNRKLVLDVTGRVTFATVRSFLEFFLDQLSSGMKRKVDGVHDDAIDKGREVYRYVSTKSYTVMTICLSVWLHVLSSPWSFSST</sequence>
<evidence type="ECO:0008006" key="3">
    <source>
        <dbReference type="Google" id="ProtNLM"/>
    </source>
</evidence>
<dbReference type="Proteomes" id="UP000235145">
    <property type="component" value="Unassembled WGS sequence"/>
</dbReference>
<organism evidence="1 2">
    <name type="scientific">Lactuca sativa</name>
    <name type="common">Garden lettuce</name>
    <dbReference type="NCBI Taxonomy" id="4236"/>
    <lineage>
        <taxon>Eukaryota</taxon>
        <taxon>Viridiplantae</taxon>
        <taxon>Streptophyta</taxon>
        <taxon>Embryophyta</taxon>
        <taxon>Tracheophyta</taxon>
        <taxon>Spermatophyta</taxon>
        <taxon>Magnoliopsida</taxon>
        <taxon>eudicotyledons</taxon>
        <taxon>Gunneridae</taxon>
        <taxon>Pentapetalae</taxon>
        <taxon>asterids</taxon>
        <taxon>campanulids</taxon>
        <taxon>Asterales</taxon>
        <taxon>Asteraceae</taxon>
        <taxon>Cichorioideae</taxon>
        <taxon>Cichorieae</taxon>
        <taxon>Lactucinae</taxon>
        <taxon>Lactuca</taxon>
    </lineage>
</organism>
<protein>
    <recommendedName>
        <fullName evidence="3">Protein PHLOEM PROTEIN 2-LIKE A10</fullName>
    </recommendedName>
</protein>